<keyword evidence="3" id="KW-1185">Reference proteome</keyword>
<gene>
    <name evidence="2" type="ORF">EVAR_89188_1</name>
</gene>
<accession>A0A4C1YBZ1</accession>
<dbReference type="EMBL" id="BGZK01001177">
    <property type="protein sequence ID" value="GBP73528.1"/>
    <property type="molecule type" value="Genomic_DNA"/>
</dbReference>
<evidence type="ECO:0000313" key="2">
    <source>
        <dbReference type="EMBL" id="GBP73528.1"/>
    </source>
</evidence>
<name>A0A4C1YBZ1_EUMVA</name>
<comment type="caution">
    <text evidence="2">The sequence shown here is derived from an EMBL/GenBank/DDBJ whole genome shotgun (WGS) entry which is preliminary data.</text>
</comment>
<feature type="compositionally biased region" description="Basic residues" evidence="1">
    <location>
        <begin position="99"/>
        <end position="111"/>
    </location>
</feature>
<reference evidence="2 3" key="1">
    <citation type="journal article" date="2019" name="Commun. Biol.">
        <title>The bagworm genome reveals a unique fibroin gene that provides high tensile strength.</title>
        <authorList>
            <person name="Kono N."/>
            <person name="Nakamura H."/>
            <person name="Ohtoshi R."/>
            <person name="Tomita M."/>
            <person name="Numata K."/>
            <person name="Arakawa K."/>
        </authorList>
    </citation>
    <scope>NUCLEOTIDE SEQUENCE [LARGE SCALE GENOMIC DNA]</scope>
</reference>
<feature type="compositionally biased region" description="Low complexity" evidence="1">
    <location>
        <begin position="117"/>
        <end position="132"/>
    </location>
</feature>
<dbReference type="Proteomes" id="UP000299102">
    <property type="component" value="Unassembled WGS sequence"/>
</dbReference>
<protein>
    <submittedName>
        <fullName evidence="2">Uncharacterized protein</fullName>
    </submittedName>
</protein>
<sequence length="467" mass="51726">MLDDFMAERVYNEMSMKKPQLFKVILVGFTDIKSPKRGELLWNAKTLTMCARARSHRHVAARRARLHAHSRLQRDLGTLEAKDLAQKSRHRAEAVIGRQSKHRSNERRIRRPAGVVAQAGASNSQAASSGSNEVPGRGLHKDRGRPAPPMVPGRLACVTRPRRSRCATGVKSSYPSGRSQLSVTSVSVGHEGYNAPSPMSLVEGPDKNMKRFWMNADSRSPDRSANKSDERSYFNNLTRFTCVWANTSPAQIAVMNTTGEDKALDQIMVLKFDKKRPIVRQHQQSPVWVSAVSVNVCVSYFYSDLRITNVMITKTSQSNQLCKTSLKISIVNSRVRPSQASGRSPAVFRGYWFIKPRYLLLVNSGLIEYTDSSPTCKAQMNFFVSSIRYPMVWGTVLRFRAKGFGDLFLDDSSTVGKSARADRRARACDLRGVGPFALALCGAALGAGAGTGAEAGVRCRVYKYSNI</sequence>
<feature type="region of interest" description="Disordered" evidence="1">
    <location>
        <begin position="87"/>
        <end position="154"/>
    </location>
</feature>
<evidence type="ECO:0000313" key="3">
    <source>
        <dbReference type="Proteomes" id="UP000299102"/>
    </source>
</evidence>
<organism evidence="2 3">
    <name type="scientific">Eumeta variegata</name>
    <name type="common">Bagworm moth</name>
    <name type="synonym">Eumeta japonica</name>
    <dbReference type="NCBI Taxonomy" id="151549"/>
    <lineage>
        <taxon>Eukaryota</taxon>
        <taxon>Metazoa</taxon>
        <taxon>Ecdysozoa</taxon>
        <taxon>Arthropoda</taxon>
        <taxon>Hexapoda</taxon>
        <taxon>Insecta</taxon>
        <taxon>Pterygota</taxon>
        <taxon>Neoptera</taxon>
        <taxon>Endopterygota</taxon>
        <taxon>Lepidoptera</taxon>
        <taxon>Glossata</taxon>
        <taxon>Ditrysia</taxon>
        <taxon>Tineoidea</taxon>
        <taxon>Psychidae</taxon>
        <taxon>Oiketicinae</taxon>
        <taxon>Eumeta</taxon>
    </lineage>
</organism>
<proteinExistence type="predicted"/>
<evidence type="ECO:0000256" key="1">
    <source>
        <dbReference type="SAM" id="MobiDB-lite"/>
    </source>
</evidence>
<dbReference type="AlphaFoldDB" id="A0A4C1YBZ1"/>